<evidence type="ECO:0000256" key="4">
    <source>
        <dbReference type="PROSITE-ProRule" id="PRU01343"/>
    </source>
</evidence>
<evidence type="ECO:0000256" key="3">
    <source>
        <dbReference type="ARBA" id="ARBA00022833"/>
    </source>
</evidence>
<keyword evidence="5" id="KW-0812">Transmembrane</keyword>
<dbReference type="PANTHER" id="PTHR33248">
    <property type="entry name" value="ZINC ION-BINDING PROTEIN"/>
    <property type="match status" value="1"/>
</dbReference>
<dbReference type="Pfam" id="PF06839">
    <property type="entry name" value="Zn_ribbon_GRF"/>
    <property type="match status" value="1"/>
</dbReference>
<dbReference type="PROSITE" id="PS51999">
    <property type="entry name" value="ZF_GRF"/>
    <property type="match status" value="1"/>
</dbReference>
<dbReference type="EMBL" id="LNRQ01000007">
    <property type="protein sequence ID" value="KZM89286.1"/>
    <property type="molecule type" value="Genomic_DNA"/>
</dbReference>
<dbReference type="AlphaFoldDB" id="A0A164USA0"/>
<keyword evidence="5" id="KW-0472">Membrane</keyword>
<comment type="caution">
    <text evidence="7">The sequence shown here is derived from an EMBL/GenBank/DDBJ whole genome shotgun (WGS) entry which is preliminary data.</text>
</comment>
<accession>A0A164USA0</accession>
<feature type="transmembrane region" description="Helical" evidence="5">
    <location>
        <begin position="113"/>
        <end position="131"/>
    </location>
</feature>
<evidence type="ECO:0000313" key="7">
    <source>
        <dbReference type="EMBL" id="KZM89286.1"/>
    </source>
</evidence>
<dbReference type="STRING" id="79200.A0A164USA0"/>
<organism evidence="7">
    <name type="scientific">Daucus carota subsp. sativus</name>
    <name type="common">Carrot</name>
    <dbReference type="NCBI Taxonomy" id="79200"/>
    <lineage>
        <taxon>Eukaryota</taxon>
        <taxon>Viridiplantae</taxon>
        <taxon>Streptophyta</taxon>
        <taxon>Embryophyta</taxon>
        <taxon>Tracheophyta</taxon>
        <taxon>Spermatophyta</taxon>
        <taxon>Magnoliopsida</taxon>
        <taxon>eudicotyledons</taxon>
        <taxon>Gunneridae</taxon>
        <taxon>Pentapetalae</taxon>
        <taxon>asterids</taxon>
        <taxon>campanulids</taxon>
        <taxon>Apiales</taxon>
        <taxon>Apiaceae</taxon>
        <taxon>Apioideae</taxon>
        <taxon>Scandiceae</taxon>
        <taxon>Daucinae</taxon>
        <taxon>Daucus</taxon>
        <taxon>Daucus sect. Daucus</taxon>
    </lineage>
</organism>
<dbReference type="InterPro" id="IPR010666">
    <property type="entry name" value="Znf_GRF"/>
</dbReference>
<dbReference type="GO" id="GO:0008270">
    <property type="term" value="F:zinc ion binding"/>
    <property type="evidence" value="ECO:0007669"/>
    <property type="project" value="UniProtKB-KW"/>
</dbReference>
<feature type="domain" description="GRF-type" evidence="6">
    <location>
        <begin position="35"/>
        <end position="79"/>
    </location>
</feature>
<keyword evidence="3" id="KW-0862">Zinc</keyword>
<keyword evidence="1" id="KW-0479">Metal-binding</keyword>
<proteinExistence type="predicted"/>
<dbReference type="OMA" id="FIAMHVI"/>
<reference evidence="7" key="1">
    <citation type="journal article" date="2016" name="Nat. Genet.">
        <title>A high-quality carrot genome assembly provides new insights into carotenoid accumulation and asterid genome evolution.</title>
        <authorList>
            <person name="Iorizzo M."/>
            <person name="Ellison S."/>
            <person name="Senalik D."/>
            <person name="Zeng P."/>
            <person name="Satapoomin P."/>
            <person name="Huang J."/>
            <person name="Bowman M."/>
            <person name="Iovene M."/>
            <person name="Sanseverino W."/>
            <person name="Cavagnaro P."/>
            <person name="Yildiz M."/>
            <person name="Macko-Podgorni A."/>
            <person name="Moranska E."/>
            <person name="Grzebelus E."/>
            <person name="Grzebelus D."/>
            <person name="Ashrafi H."/>
            <person name="Zheng Z."/>
            <person name="Cheng S."/>
            <person name="Spooner D."/>
            <person name="Van Deynze A."/>
            <person name="Simon P."/>
        </authorList>
    </citation>
    <scope>NUCLEOTIDE SEQUENCE [LARGE SCALE GENOMIC DNA]</scope>
    <source>
        <tissue evidence="7">Leaf</tissue>
    </source>
</reference>
<gene>
    <name evidence="7" type="ORF">DCAR_026361</name>
</gene>
<keyword evidence="5" id="KW-1133">Transmembrane helix</keyword>
<evidence type="ECO:0000256" key="2">
    <source>
        <dbReference type="ARBA" id="ARBA00022771"/>
    </source>
</evidence>
<dbReference type="Gramene" id="KZM89286">
    <property type="protein sequence ID" value="KZM89286"/>
    <property type="gene ID" value="DCAR_026361"/>
</dbReference>
<keyword evidence="2 4" id="KW-0863">Zinc-finger</keyword>
<evidence type="ECO:0000256" key="1">
    <source>
        <dbReference type="ARBA" id="ARBA00022723"/>
    </source>
</evidence>
<protein>
    <recommendedName>
        <fullName evidence="6">GRF-type domain-containing protein</fullName>
    </recommendedName>
</protein>
<evidence type="ECO:0000259" key="6">
    <source>
        <dbReference type="PROSITE" id="PS51999"/>
    </source>
</evidence>
<sequence>MDMTAITEQPNSRPKRVCHNCGSVQISTVHTLDLCYCGLPRVLKTSWIDNNPGRRFWSCRMYLKNERSGCGYYLWHDPPIGGRYQNIIPGLLRKIDKLEDEIKALKKKQKMTMWLMVVGGILVLMMVLAIFF</sequence>
<name>A0A164USA0_DAUCS</name>
<evidence type="ECO:0000256" key="5">
    <source>
        <dbReference type="SAM" id="Phobius"/>
    </source>
</evidence>